<evidence type="ECO:0000259" key="7">
    <source>
        <dbReference type="Pfam" id="PF02272"/>
    </source>
</evidence>
<organism evidence="9 10">
    <name type="scientific">Flavobacterium agricola</name>
    <dbReference type="NCBI Taxonomy" id="2870839"/>
    <lineage>
        <taxon>Bacteria</taxon>
        <taxon>Pseudomonadati</taxon>
        <taxon>Bacteroidota</taxon>
        <taxon>Flavobacteriia</taxon>
        <taxon>Flavobacteriales</taxon>
        <taxon>Flavobacteriaceae</taxon>
        <taxon>Flavobacterium</taxon>
    </lineage>
</organism>
<dbReference type="NCBIfam" id="TIGR00644">
    <property type="entry name" value="recJ"/>
    <property type="match status" value="1"/>
</dbReference>
<evidence type="ECO:0000259" key="6">
    <source>
        <dbReference type="Pfam" id="PF01368"/>
    </source>
</evidence>
<feature type="domain" description="RecJ OB" evidence="8">
    <location>
        <begin position="451"/>
        <end position="559"/>
    </location>
</feature>
<comment type="similarity">
    <text evidence="1">Belongs to the RecJ family.</text>
</comment>
<dbReference type="PANTHER" id="PTHR30255:SF2">
    <property type="entry name" value="SINGLE-STRANDED-DNA-SPECIFIC EXONUCLEASE RECJ"/>
    <property type="match status" value="1"/>
</dbReference>
<keyword evidence="4" id="KW-0378">Hydrolase</keyword>
<dbReference type="InterPro" id="IPR041122">
    <property type="entry name" value="RecJ_OB"/>
</dbReference>
<dbReference type="EMBL" id="CP081495">
    <property type="protein sequence ID" value="UYW01208.1"/>
    <property type="molecule type" value="Genomic_DNA"/>
</dbReference>
<dbReference type="InterPro" id="IPR003156">
    <property type="entry name" value="DHHA1_dom"/>
</dbReference>
<evidence type="ECO:0000256" key="5">
    <source>
        <dbReference type="ARBA" id="ARBA00022839"/>
    </source>
</evidence>
<sequence>MRWTLKPAADPQKTKTLMQQLGVDQLIATLLIQRGIDTFDKARDFFRPDLKNLHDPYLMKDMDLAVNRILKALQNNERIMVFGDYDVDGTTAVALVSSFLQNHSDQICTYIPDRYAEGYGVSYTGIDFASDNEISLIIALDCGIKSIEHVAYAKSKNIDFIIGDHHRPGEQIPDAVAVLDPKRKDCAYPYKELCGCGVGFKLIQALAPYFNLTISDLIPYLDLVATAIGADIVPITGENRILAHYGMQVINKNPRPGIKAILKGQKAYYTITDIVFTVAPRINAAGRMKQGIYAVELLTKFDALDAGIAANEIEQYNQERRTKDQEITKDALLQIKENKEQNNAATVVYHERWHKGVIGIVASRLTETYYRPTLVFTKSGDKLAASARSVKNFDVYNALLACSEHIIQFGGHMYAAGLTIEENKYEAFKNAFEEVVKNTMQEDWKEPELEIDAVINFNEITDKNLRLLKQFEPFGPENMHPLFITENIYAAAPAQPMGKTKEHLSVLLKQSDSQTVKAIGFNLADKITVINSGLPFNAVYSVEENEFRGKVSLQLRLRDIN</sequence>
<feature type="domain" description="DDH" evidence="6">
    <location>
        <begin position="78"/>
        <end position="228"/>
    </location>
</feature>
<dbReference type="Gene3D" id="3.10.310.30">
    <property type="match status" value="1"/>
</dbReference>
<keyword evidence="10" id="KW-1185">Reference proteome</keyword>
<dbReference type="RefSeq" id="WP_264433632.1">
    <property type="nucleotide sequence ID" value="NZ_CP081495.1"/>
</dbReference>
<reference evidence="9" key="1">
    <citation type="submission" date="2021-08" db="EMBL/GenBank/DDBJ databases">
        <title>Flavobacterium sp. strain CC-SYL302.</title>
        <authorList>
            <person name="Lin S.-Y."/>
            <person name="Lee T.-H."/>
            <person name="Young C.-C."/>
        </authorList>
    </citation>
    <scope>NUCLEOTIDE SEQUENCE</scope>
    <source>
        <strain evidence="9">CC-SYL302</strain>
    </source>
</reference>
<protein>
    <recommendedName>
        <fullName evidence="2">Single-stranded-DNA-specific exonuclease RecJ</fullName>
    </recommendedName>
</protein>
<proteinExistence type="inferred from homology"/>
<evidence type="ECO:0000256" key="2">
    <source>
        <dbReference type="ARBA" id="ARBA00019841"/>
    </source>
</evidence>
<dbReference type="InterPro" id="IPR001667">
    <property type="entry name" value="DDH_dom"/>
</dbReference>
<dbReference type="Proteomes" id="UP001163328">
    <property type="component" value="Chromosome"/>
</dbReference>
<dbReference type="Pfam" id="PF01368">
    <property type="entry name" value="DHH"/>
    <property type="match status" value="1"/>
</dbReference>
<evidence type="ECO:0000313" key="9">
    <source>
        <dbReference type="EMBL" id="UYW01208.1"/>
    </source>
</evidence>
<accession>A0ABY6M2Q9</accession>
<dbReference type="SUPFAM" id="SSF64182">
    <property type="entry name" value="DHH phosphoesterases"/>
    <property type="match status" value="1"/>
</dbReference>
<dbReference type="PANTHER" id="PTHR30255">
    <property type="entry name" value="SINGLE-STRANDED-DNA-SPECIFIC EXONUCLEASE RECJ"/>
    <property type="match status" value="1"/>
</dbReference>
<dbReference type="Pfam" id="PF02272">
    <property type="entry name" value="DHHA1"/>
    <property type="match status" value="1"/>
</dbReference>
<dbReference type="Pfam" id="PF17768">
    <property type="entry name" value="RecJ_OB"/>
    <property type="match status" value="1"/>
</dbReference>
<keyword evidence="5 9" id="KW-0269">Exonuclease</keyword>
<evidence type="ECO:0000313" key="10">
    <source>
        <dbReference type="Proteomes" id="UP001163328"/>
    </source>
</evidence>
<evidence type="ECO:0000256" key="1">
    <source>
        <dbReference type="ARBA" id="ARBA00005915"/>
    </source>
</evidence>
<dbReference type="InterPro" id="IPR051673">
    <property type="entry name" value="SSDNA_exonuclease_RecJ"/>
</dbReference>
<dbReference type="InterPro" id="IPR004610">
    <property type="entry name" value="RecJ"/>
</dbReference>
<gene>
    <name evidence="9" type="primary">recJ</name>
    <name evidence="9" type="ORF">K5I29_12245</name>
</gene>
<evidence type="ECO:0000256" key="4">
    <source>
        <dbReference type="ARBA" id="ARBA00022801"/>
    </source>
</evidence>
<evidence type="ECO:0000259" key="8">
    <source>
        <dbReference type="Pfam" id="PF17768"/>
    </source>
</evidence>
<dbReference type="GO" id="GO:0004527">
    <property type="term" value="F:exonuclease activity"/>
    <property type="evidence" value="ECO:0007669"/>
    <property type="project" value="UniProtKB-KW"/>
</dbReference>
<feature type="domain" description="DHHA1" evidence="7">
    <location>
        <begin position="345"/>
        <end position="438"/>
    </location>
</feature>
<name>A0ABY6M2Q9_9FLAO</name>
<evidence type="ECO:0000256" key="3">
    <source>
        <dbReference type="ARBA" id="ARBA00022722"/>
    </source>
</evidence>
<dbReference type="Gene3D" id="3.90.1640.30">
    <property type="match status" value="1"/>
</dbReference>
<keyword evidence="3" id="KW-0540">Nuclease</keyword>
<dbReference type="InterPro" id="IPR038763">
    <property type="entry name" value="DHH_sf"/>
</dbReference>